<keyword evidence="1" id="KW-1133">Transmembrane helix</keyword>
<name>A0A8H3FF03_9LECA</name>
<keyword evidence="1" id="KW-0472">Membrane</keyword>
<feature type="chain" id="PRO_5034400893" evidence="2">
    <location>
        <begin position="21"/>
        <end position="262"/>
    </location>
</feature>
<proteinExistence type="predicted"/>
<evidence type="ECO:0000313" key="4">
    <source>
        <dbReference type="Proteomes" id="UP000664534"/>
    </source>
</evidence>
<gene>
    <name evidence="3" type="ORF">IMSHALPRED_004683</name>
</gene>
<evidence type="ECO:0000256" key="2">
    <source>
        <dbReference type="SAM" id="SignalP"/>
    </source>
</evidence>
<evidence type="ECO:0000313" key="3">
    <source>
        <dbReference type="EMBL" id="CAF9919641.1"/>
    </source>
</evidence>
<evidence type="ECO:0000256" key="1">
    <source>
        <dbReference type="SAM" id="Phobius"/>
    </source>
</evidence>
<organism evidence="3 4">
    <name type="scientific">Imshaugia aleurites</name>
    <dbReference type="NCBI Taxonomy" id="172621"/>
    <lineage>
        <taxon>Eukaryota</taxon>
        <taxon>Fungi</taxon>
        <taxon>Dikarya</taxon>
        <taxon>Ascomycota</taxon>
        <taxon>Pezizomycotina</taxon>
        <taxon>Lecanoromycetes</taxon>
        <taxon>OSLEUM clade</taxon>
        <taxon>Lecanoromycetidae</taxon>
        <taxon>Lecanorales</taxon>
        <taxon>Lecanorineae</taxon>
        <taxon>Parmeliaceae</taxon>
        <taxon>Imshaugia</taxon>
    </lineage>
</organism>
<dbReference type="OrthoDB" id="10549236at2759"/>
<protein>
    <submittedName>
        <fullName evidence="3">Uncharacterized protein</fullName>
    </submittedName>
</protein>
<feature type="signal peptide" evidence="2">
    <location>
        <begin position="1"/>
        <end position="20"/>
    </location>
</feature>
<keyword evidence="2" id="KW-0732">Signal</keyword>
<dbReference type="EMBL" id="CAJPDT010000023">
    <property type="protein sequence ID" value="CAF9919641.1"/>
    <property type="molecule type" value="Genomic_DNA"/>
</dbReference>
<feature type="transmembrane region" description="Helical" evidence="1">
    <location>
        <begin position="125"/>
        <end position="149"/>
    </location>
</feature>
<comment type="caution">
    <text evidence="3">The sequence shown here is derived from an EMBL/GenBank/DDBJ whole genome shotgun (WGS) entry which is preliminary data.</text>
</comment>
<sequence>MKLLIACVVSSLCLGPSVSALESSKFRPHYLIPWAHSNLSTTANSNFTISASVPSASPLGAASTTLPGSQTTSPNAAVGQSAAASSAASSTSSIATALSQEAVAASSQASAEAPSTVDSGSEVGIFAQIIIAIGVLPIEVLIVTLVVGIHRLVHRRSSRPFPVRAASTIPRRNSLLYLQPKAELEDEQKRRHELHAEHPLHELDRENEIFEMPDGTESFRILPLQGGQDVREMPEGSHVSWQMPIQGRCEVMGDEYAQELES</sequence>
<reference evidence="3" key="1">
    <citation type="submission" date="2021-03" db="EMBL/GenBank/DDBJ databases">
        <authorList>
            <person name="Tagirdzhanova G."/>
        </authorList>
    </citation>
    <scope>NUCLEOTIDE SEQUENCE</scope>
</reference>
<keyword evidence="1" id="KW-0812">Transmembrane</keyword>
<keyword evidence="4" id="KW-1185">Reference proteome</keyword>
<dbReference type="Proteomes" id="UP000664534">
    <property type="component" value="Unassembled WGS sequence"/>
</dbReference>
<accession>A0A8H3FF03</accession>
<dbReference type="AlphaFoldDB" id="A0A8H3FF03"/>